<reference evidence="1 2" key="1">
    <citation type="submission" date="2023-07" db="EMBL/GenBank/DDBJ databases">
        <title>Sequencing the genomes of 1000 actinobacteria strains.</title>
        <authorList>
            <person name="Klenk H.-P."/>
        </authorList>
    </citation>
    <scope>NUCLEOTIDE SEQUENCE [LARGE SCALE GENOMIC DNA]</scope>
    <source>
        <strain evidence="1 2">DSM 44109</strain>
    </source>
</reference>
<dbReference type="Proteomes" id="UP001230426">
    <property type="component" value="Unassembled WGS sequence"/>
</dbReference>
<dbReference type="RefSeq" id="WP_306864799.1">
    <property type="nucleotide sequence ID" value="NZ_JAUSRB010000002.1"/>
</dbReference>
<organism evidence="1 2">
    <name type="scientific">Streptosporangium brasiliense</name>
    <dbReference type="NCBI Taxonomy" id="47480"/>
    <lineage>
        <taxon>Bacteria</taxon>
        <taxon>Bacillati</taxon>
        <taxon>Actinomycetota</taxon>
        <taxon>Actinomycetes</taxon>
        <taxon>Streptosporangiales</taxon>
        <taxon>Streptosporangiaceae</taxon>
        <taxon>Streptosporangium</taxon>
    </lineage>
</organism>
<proteinExistence type="predicted"/>
<evidence type="ECO:0000313" key="1">
    <source>
        <dbReference type="EMBL" id="MDP9865441.1"/>
    </source>
</evidence>
<gene>
    <name evidence="1" type="ORF">J2S55_004707</name>
</gene>
<evidence type="ECO:0008006" key="3">
    <source>
        <dbReference type="Google" id="ProtNLM"/>
    </source>
</evidence>
<keyword evidence="2" id="KW-1185">Reference proteome</keyword>
<name>A0ABT9R867_9ACTN</name>
<accession>A0ABT9R867</accession>
<comment type="caution">
    <text evidence="1">The sequence shown here is derived from an EMBL/GenBank/DDBJ whole genome shotgun (WGS) entry which is preliminary data.</text>
</comment>
<protein>
    <recommendedName>
        <fullName evidence="3">ESX-1 secretion-associated protein</fullName>
    </recommendedName>
</protein>
<evidence type="ECO:0000313" key="2">
    <source>
        <dbReference type="Proteomes" id="UP001230426"/>
    </source>
</evidence>
<sequence length="100" mass="10583">MAGVDVHFEALETCRTAANNRAVDFDGLAGGYPNPAGSTDSLILGGLTDSVNLARAIDGIENEIDSELGWAATRLRSVRDALQEVETNLRTADEPPGGRR</sequence>
<dbReference type="EMBL" id="JAUSRB010000002">
    <property type="protein sequence ID" value="MDP9865441.1"/>
    <property type="molecule type" value="Genomic_DNA"/>
</dbReference>